<dbReference type="Proteomes" id="UP001519460">
    <property type="component" value="Unassembled WGS sequence"/>
</dbReference>
<dbReference type="InterPro" id="IPR020635">
    <property type="entry name" value="Tyr_kinase_cat_dom"/>
</dbReference>
<dbReference type="Pfam" id="PF00017">
    <property type="entry name" value="SH2"/>
    <property type="match status" value="2"/>
</dbReference>
<keyword evidence="17" id="KW-1185">Reference proteome</keyword>
<evidence type="ECO:0000256" key="11">
    <source>
        <dbReference type="PROSITE-ProRule" id="PRU00191"/>
    </source>
</evidence>
<dbReference type="Gene3D" id="3.30.200.20">
    <property type="entry name" value="Phosphorylase Kinase, domain 1"/>
    <property type="match status" value="1"/>
</dbReference>
<dbReference type="EC" id="2.7.10.2" evidence="8"/>
<feature type="domain" description="SH2" evidence="14">
    <location>
        <begin position="176"/>
        <end position="276"/>
    </location>
</feature>
<dbReference type="InterPro" id="IPR050198">
    <property type="entry name" value="Non-receptor_tyrosine_kinases"/>
</dbReference>
<reference evidence="16 17" key="1">
    <citation type="journal article" date="2023" name="Sci. Data">
        <title>Genome assembly of the Korean intertidal mud-creeper Batillaria attramentaria.</title>
        <authorList>
            <person name="Patra A.K."/>
            <person name="Ho P.T."/>
            <person name="Jun S."/>
            <person name="Lee S.J."/>
            <person name="Kim Y."/>
            <person name="Won Y.J."/>
        </authorList>
    </citation>
    <scope>NUCLEOTIDE SEQUENCE [LARGE SCALE GENOMIC DNA]</scope>
    <source>
        <strain evidence="16">Wonlab-2016</strain>
    </source>
</reference>
<dbReference type="EMBL" id="JACVVK020000002">
    <property type="protein sequence ID" value="KAK7508392.1"/>
    <property type="molecule type" value="Genomic_DNA"/>
</dbReference>
<feature type="domain" description="SH2" evidence="14">
    <location>
        <begin position="25"/>
        <end position="117"/>
    </location>
</feature>
<evidence type="ECO:0000259" key="15">
    <source>
        <dbReference type="PROSITE" id="PS50011"/>
    </source>
</evidence>
<dbReference type="PROSITE" id="PS00109">
    <property type="entry name" value="PROTEIN_KINASE_TYR"/>
    <property type="match status" value="1"/>
</dbReference>
<accession>A0ABD0MAK0</accession>
<dbReference type="InterPro" id="IPR001245">
    <property type="entry name" value="Ser-Thr/Tyr_kinase_cat_dom"/>
</dbReference>
<evidence type="ECO:0000256" key="1">
    <source>
        <dbReference type="ARBA" id="ARBA00022679"/>
    </source>
</evidence>
<feature type="active site" description="Proton acceptor" evidence="9">
    <location>
        <position position="482"/>
    </location>
</feature>
<comment type="catalytic activity">
    <reaction evidence="7 8">
        <text>L-tyrosyl-[protein] + ATP = O-phospho-L-tyrosyl-[protein] + ADP + H(+)</text>
        <dbReference type="Rhea" id="RHEA:10596"/>
        <dbReference type="Rhea" id="RHEA-COMP:10136"/>
        <dbReference type="Rhea" id="RHEA-COMP:20101"/>
        <dbReference type="ChEBI" id="CHEBI:15378"/>
        <dbReference type="ChEBI" id="CHEBI:30616"/>
        <dbReference type="ChEBI" id="CHEBI:46858"/>
        <dbReference type="ChEBI" id="CHEBI:61978"/>
        <dbReference type="ChEBI" id="CHEBI:456216"/>
        <dbReference type="EC" id="2.7.10.2"/>
    </reaction>
</comment>
<dbReference type="PROSITE" id="PS00107">
    <property type="entry name" value="PROTEIN_KINASE_ATP"/>
    <property type="match status" value="1"/>
</dbReference>
<dbReference type="PRINTS" id="PR00401">
    <property type="entry name" value="SH2DOMAIN"/>
</dbReference>
<feature type="binding site" evidence="10">
    <location>
        <begin position="365"/>
        <end position="373"/>
    </location>
    <ligand>
        <name>ATP</name>
        <dbReference type="ChEBI" id="CHEBI:30616"/>
    </ligand>
</feature>
<evidence type="ECO:0000256" key="10">
    <source>
        <dbReference type="PIRSR" id="PIRSR000604-2"/>
    </source>
</evidence>
<dbReference type="PROSITE" id="PS50001">
    <property type="entry name" value="SH2"/>
    <property type="match status" value="2"/>
</dbReference>
<dbReference type="Gene3D" id="1.10.510.10">
    <property type="entry name" value="Transferase(Phosphotransferase) domain 1"/>
    <property type="match status" value="1"/>
</dbReference>
<keyword evidence="1 8" id="KW-0808">Transferase</keyword>
<keyword evidence="5" id="KW-0391">Immunity</keyword>
<dbReference type="InterPro" id="IPR011009">
    <property type="entry name" value="Kinase-like_dom_sf"/>
</dbReference>
<evidence type="ECO:0000259" key="14">
    <source>
        <dbReference type="PROSITE" id="PS50001"/>
    </source>
</evidence>
<dbReference type="SUPFAM" id="SSF56112">
    <property type="entry name" value="Protein kinase-like (PK-like)"/>
    <property type="match status" value="1"/>
</dbReference>
<dbReference type="GO" id="GO:0002376">
    <property type="term" value="P:immune system process"/>
    <property type="evidence" value="ECO:0007669"/>
    <property type="project" value="UniProtKB-KW"/>
</dbReference>
<evidence type="ECO:0000256" key="2">
    <source>
        <dbReference type="ARBA" id="ARBA00022741"/>
    </source>
</evidence>
<dbReference type="InterPro" id="IPR017441">
    <property type="entry name" value="Protein_kinase_ATP_BS"/>
</dbReference>
<dbReference type="Pfam" id="PF07714">
    <property type="entry name" value="PK_Tyr_Ser-Thr"/>
    <property type="match status" value="1"/>
</dbReference>
<evidence type="ECO:0000313" key="17">
    <source>
        <dbReference type="Proteomes" id="UP001519460"/>
    </source>
</evidence>
<dbReference type="SMART" id="SM00219">
    <property type="entry name" value="TyrKc"/>
    <property type="match status" value="1"/>
</dbReference>
<dbReference type="GO" id="GO:0005524">
    <property type="term" value="F:ATP binding"/>
    <property type="evidence" value="ECO:0007669"/>
    <property type="project" value="UniProtKB-UniRule"/>
</dbReference>
<dbReference type="GO" id="GO:0004715">
    <property type="term" value="F:non-membrane spanning protein tyrosine kinase activity"/>
    <property type="evidence" value="ECO:0007669"/>
    <property type="project" value="UniProtKB-EC"/>
</dbReference>
<proteinExistence type="inferred from homology"/>
<dbReference type="InterPro" id="IPR000980">
    <property type="entry name" value="SH2"/>
</dbReference>
<keyword evidence="11" id="KW-0727">SH2 domain</keyword>
<keyword evidence="4 8" id="KW-0067">ATP-binding</keyword>
<evidence type="ECO:0000256" key="7">
    <source>
        <dbReference type="ARBA" id="ARBA00051245"/>
    </source>
</evidence>
<feature type="region of interest" description="Disordered" evidence="13">
    <location>
        <begin position="275"/>
        <end position="329"/>
    </location>
</feature>
<dbReference type="PANTHER" id="PTHR24418">
    <property type="entry name" value="TYROSINE-PROTEIN KINASE"/>
    <property type="match status" value="1"/>
</dbReference>
<dbReference type="PRINTS" id="PR00109">
    <property type="entry name" value="TYRKINASE"/>
</dbReference>
<evidence type="ECO:0000313" key="16">
    <source>
        <dbReference type="EMBL" id="KAK7508392.1"/>
    </source>
</evidence>
<dbReference type="Gene3D" id="3.30.505.10">
    <property type="entry name" value="SH2 domain"/>
    <property type="match status" value="2"/>
</dbReference>
<evidence type="ECO:0000256" key="3">
    <source>
        <dbReference type="ARBA" id="ARBA00022777"/>
    </source>
</evidence>
<evidence type="ECO:0000256" key="8">
    <source>
        <dbReference type="PIRNR" id="PIRNR000604"/>
    </source>
</evidence>
<dbReference type="InterPro" id="IPR000719">
    <property type="entry name" value="Prot_kinase_dom"/>
</dbReference>
<evidence type="ECO:0000256" key="4">
    <source>
        <dbReference type="ARBA" id="ARBA00022840"/>
    </source>
</evidence>
<dbReference type="InterPro" id="IPR012234">
    <property type="entry name" value="Tyr_kinase_non-rcpt_SYK/ZAP70"/>
</dbReference>
<dbReference type="SUPFAM" id="SSF55550">
    <property type="entry name" value="SH2 domain"/>
    <property type="match status" value="2"/>
</dbReference>
<dbReference type="InterPro" id="IPR036860">
    <property type="entry name" value="SH2_dom_sf"/>
</dbReference>
<evidence type="ECO:0000256" key="12">
    <source>
        <dbReference type="PROSITE-ProRule" id="PRU10141"/>
    </source>
</evidence>
<organism evidence="16 17">
    <name type="scientific">Batillaria attramentaria</name>
    <dbReference type="NCBI Taxonomy" id="370345"/>
    <lineage>
        <taxon>Eukaryota</taxon>
        <taxon>Metazoa</taxon>
        <taxon>Spiralia</taxon>
        <taxon>Lophotrochozoa</taxon>
        <taxon>Mollusca</taxon>
        <taxon>Gastropoda</taxon>
        <taxon>Caenogastropoda</taxon>
        <taxon>Sorbeoconcha</taxon>
        <taxon>Cerithioidea</taxon>
        <taxon>Batillariidae</taxon>
        <taxon>Batillaria</taxon>
    </lineage>
</organism>
<dbReference type="AlphaFoldDB" id="A0ABD0MAK0"/>
<evidence type="ECO:0000256" key="9">
    <source>
        <dbReference type="PIRSR" id="PIRSR000604-1"/>
    </source>
</evidence>
<name>A0ABD0MAK0_9CAEN</name>
<evidence type="ECO:0000256" key="13">
    <source>
        <dbReference type="SAM" id="MobiDB-lite"/>
    </source>
</evidence>
<dbReference type="InterPro" id="IPR008266">
    <property type="entry name" value="Tyr_kinase_AS"/>
</dbReference>
<protein>
    <recommendedName>
        <fullName evidence="8">Tyrosine-protein kinase</fullName>
        <ecNumber evidence="8">2.7.10.2</ecNumber>
    </recommendedName>
</protein>
<dbReference type="PIRSF" id="PIRSF000604">
    <property type="entry name" value="TyrPK_SYK"/>
    <property type="match status" value="1"/>
</dbReference>
<dbReference type="PROSITE" id="PS50011">
    <property type="entry name" value="PROTEIN_KINASE_DOM"/>
    <property type="match status" value="1"/>
</dbReference>
<evidence type="ECO:0000256" key="5">
    <source>
        <dbReference type="ARBA" id="ARBA00022859"/>
    </source>
</evidence>
<dbReference type="SMART" id="SM00252">
    <property type="entry name" value="SH2"/>
    <property type="match status" value="2"/>
</dbReference>
<feature type="binding site" evidence="10 12">
    <location>
        <position position="390"/>
    </location>
    <ligand>
        <name>ATP</name>
        <dbReference type="ChEBI" id="CHEBI:30616"/>
    </ligand>
</feature>
<feature type="domain" description="Protein kinase" evidence="15">
    <location>
        <begin position="359"/>
        <end position="618"/>
    </location>
</feature>
<keyword evidence="3 8" id="KW-0418">Kinase</keyword>
<keyword evidence="6 8" id="KW-0829">Tyrosine-protein kinase</keyword>
<keyword evidence="2 8" id="KW-0547">Nucleotide-binding</keyword>
<evidence type="ECO:0000256" key="6">
    <source>
        <dbReference type="ARBA" id="ARBA00023137"/>
    </source>
</evidence>
<gene>
    <name evidence="16" type="ORF">BaRGS_00000631</name>
</gene>
<comment type="similarity">
    <text evidence="8">Belongs to the protein kinase superfamily. Tyr protein kinase family. SYK/ZAP-70 subfamily.</text>
</comment>
<dbReference type="FunFam" id="1.10.510.10:FF:000216">
    <property type="entry name" value="Tyrosine-protein kinase SYK"/>
    <property type="match status" value="1"/>
</dbReference>
<comment type="caution">
    <text evidence="16">The sequence shown here is derived from an EMBL/GenBank/DDBJ whole genome shotgun (WGS) entry which is preliminary data.</text>
</comment>
<sequence>MPRLGSTKGGGGPPGCCIRPSTIPYFYGRITREEAELFLQERGGGEGLFLLRESISPMGNYAISIVHSGKVHHYSIEKQVDGSYKIPEGKPFRGPVELIQHYQANMDGFVTHPRTPCNRLPSQAPVAFRGITYHQLEKQLQLEAKKIGADMERAMGTLRDTLIKRVALNLHQDMPWYHGKISRNEAEKRLEQDGHEQGKFIIRQRDDKDTYALTVSCGDLPRHYFIGHKEDGRYAIEDGPRFDCLMMLVDNYHNKSDEYMIHNLDRRDSVAARMPAGAVGGTPNGVGNRHSSRRLPPTPDDAASKSRRGLPPTPDQDGATGGTEDHPEVHLDITPNQLEDIYGSVRIEVVSKDLRPEQVILEDKLGHGNFGSVMKGICKLKGKDVPVAVKTLKNADLDSTVESELMKEANVMKGLDHQFIVRMIGICKGESLMLVMELAKLGPLNKYLPKHKEMPLWNVVELMWQVAQGMAYLESKGFVHRDLAARNILLCDEHFAKISDFGMSKPLSRENNYYVAQTAGKWPLKWYAPECIHYWKFDSKSDVWSYGVTLWEAVSYGAKPYYKMKGQEMVEFLERGDRLAKPISCSDDVYEVMTQCWQTNRDMRPTFKKLQKRMEEIYKSHKQDNI</sequence>